<proteinExistence type="inferred from homology"/>
<feature type="domain" description="NAD-dependent epimerase/dehydratase" evidence="2">
    <location>
        <begin position="5"/>
        <end position="217"/>
    </location>
</feature>
<feature type="domain" description="DUF1731" evidence="3">
    <location>
        <begin position="252"/>
        <end position="296"/>
    </location>
</feature>
<dbReference type="Gene3D" id="3.40.50.720">
    <property type="entry name" value="NAD(P)-binding Rossmann-like Domain"/>
    <property type="match status" value="1"/>
</dbReference>
<sequence length="301" mass="33312">MQDHILITGGSGFIGQALVDDWLAQGHQVTVLSRRPGWVERRWQGRVAATDDVHTLRDHFSVLVNLAGEGIADQRWSQQRKRQLYESRVDLTRELVSWAQDSGQCFRVVLSGSAIGWYGGFDGSDSQPLSEQAPGGQDYAAQLCQDWELAAADLASMSERLVILRTGIVLGRHGGMLKRLWLPFRIGLGGIIGDGEQVLSWIHLSDYRKAVHWLLGSEIEGPVNMTAPMPVSNREFTESLAAAMKRPALMPMPALIARILFGEMSCLLLQGQWVVPGVLQSHQFQFDYPDIQAALAIEAGR</sequence>
<keyword evidence="5" id="KW-1185">Reference proteome</keyword>
<reference evidence="4 5" key="1">
    <citation type="submission" date="2020-12" db="EMBL/GenBank/DDBJ databases">
        <title>Novel Thalassolituus-related marine hydrocarbonoclastic bacteria mediated algae-derived hydrocarbons mineralization in twilight zone of the northern South China Sea.</title>
        <authorList>
            <person name="Dong C."/>
        </authorList>
    </citation>
    <scope>NUCLEOTIDE SEQUENCE [LARGE SCALE GENOMIC DNA]</scope>
    <source>
        <strain evidence="4 5">IMCC1826</strain>
    </source>
</reference>
<dbReference type="SUPFAM" id="SSF51735">
    <property type="entry name" value="NAD(P)-binding Rossmann-fold domains"/>
    <property type="match status" value="1"/>
</dbReference>
<dbReference type="InterPro" id="IPR013549">
    <property type="entry name" value="DUF1731"/>
</dbReference>
<dbReference type="PANTHER" id="PTHR11092:SF0">
    <property type="entry name" value="EPIMERASE FAMILY PROTEIN SDR39U1"/>
    <property type="match status" value="1"/>
</dbReference>
<dbReference type="Pfam" id="PF01370">
    <property type="entry name" value="Epimerase"/>
    <property type="match status" value="1"/>
</dbReference>
<dbReference type="InterPro" id="IPR036291">
    <property type="entry name" value="NAD(P)-bd_dom_sf"/>
</dbReference>
<comment type="similarity">
    <text evidence="1">Belongs to the NAD(P)-dependent epimerase/dehydratase family. SDR39U1 subfamily.</text>
</comment>
<evidence type="ECO:0000259" key="3">
    <source>
        <dbReference type="Pfam" id="PF08338"/>
    </source>
</evidence>
<organism evidence="4 5">
    <name type="scientific">Thalassolituus marinus</name>
    <dbReference type="NCBI Taxonomy" id="671053"/>
    <lineage>
        <taxon>Bacteria</taxon>
        <taxon>Pseudomonadati</taxon>
        <taxon>Pseudomonadota</taxon>
        <taxon>Gammaproteobacteria</taxon>
        <taxon>Oceanospirillales</taxon>
        <taxon>Oceanospirillaceae</taxon>
        <taxon>Thalassolituus</taxon>
    </lineage>
</organism>
<dbReference type="Proteomes" id="UP000714380">
    <property type="component" value="Unassembled WGS sequence"/>
</dbReference>
<evidence type="ECO:0000313" key="5">
    <source>
        <dbReference type="Proteomes" id="UP000714380"/>
    </source>
</evidence>
<accession>A0ABS7ZVA7</accession>
<dbReference type="InterPro" id="IPR001509">
    <property type="entry name" value="Epimerase_deHydtase"/>
</dbReference>
<dbReference type="RefSeq" id="WP_225676803.1">
    <property type="nucleotide sequence ID" value="NZ_JAEDAH010000099.1"/>
</dbReference>
<dbReference type="PANTHER" id="PTHR11092">
    <property type="entry name" value="SUGAR NUCLEOTIDE EPIMERASE RELATED"/>
    <property type="match status" value="1"/>
</dbReference>
<evidence type="ECO:0000259" key="2">
    <source>
        <dbReference type="Pfam" id="PF01370"/>
    </source>
</evidence>
<dbReference type="NCBIfam" id="TIGR01777">
    <property type="entry name" value="yfcH"/>
    <property type="match status" value="1"/>
</dbReference>
<protein>
    <submittedName>
        <fullName evidence="4">TIGR01777 family oxidoreductase</fullName>
    </submittedName>
</protein>
<evidence type="ECO:0000256" key="1">
    <source>
        <dbReference type="ARBA" id="ARBA00009353"/>
    </source>
</evidence>
<comment type="caution">
    <text evidence="4">The sequence shown here is derived from an EMBL/GenBank/DDBJ whole genome shotgun (WGS) entry which is preliminary data.</text>
</comment>
<dbReference type="EMBL" id="JAEDAH010000099">
    <property type="protein sequence ID" value="MCA6065148.1"/>
    <property type="molecule type" value="Genomic_DNA"/>
</dbReference>
<name>A0ABS7ZVA7_9GAMM</name>
<evidence type="ECO:0000313" key="4">
    <source>
        <dbReference type="EMBL" id="MCA6065148.1"/>
    </source>
</evidence>
<gene>
    <name evidence="4" type="ORF">I9W95_16225</name>
</gene>
<dbReference type="Pfam" id="PF08338">
    <property type="entry name" value="DUF1731"/>
    <property type="match status" value="1"/>
</dbReference>
<dbReference type="InterPro" id="IPR010099">
    <property type="entry name" value="SDR39U1"/>
</dbReference>